<feature type="transmembrane region" description="Helical" evidence="6">
    <location>
        <begin position="356"/>
        <end position="375"/>
    </location>
</feature>
<dbReference type="AlphaFoldDB" id="A0A210Q3P2"/>
<feature type="transmembrane region" description="Helical" evidence="6">
    <location>
        <begin position="120"/>
        <end position="139"/>
    </location>
</feature>
<evidence type="ECO:0000313" key="8">
    <source>
        <dbReference type="EMBL" id="OWF43350.1"/>
    </source>
</evidence>
<evidence type="ECO:0000256" key="3">
    <source>
        <dbReference type="ARBA" id="ARBA00022989"/>
    </source>
</evidence>
<dbReference type="Proteomes" id="UP000242188">
    <property type="component" value="Unassembled WGS sequence"/>
</dbReference>
<evidence type="ECO:0000256" key="2">
    <source>
        <dbReference type="ARBA" id="ARBA00022692"/>
    </source>
</evidence>
<keyword evidence="9" id="KW-1185">Reference proteome</keyword>
<feature type="transmembrane region" description="Helical" evidence="6">
    <location>
        <begin position="214"/>
        <end position="235"/>
    </location>
</feature>
<comment type="subcellular location">
    <subcellularLocation>
        <location evidence="1">Membrane</location>
        <topology evidence="1">Multi-pass membrane protein</topology>
    </subcellularLocation>
</comment>
<reference evidence="8 9" key="1">
    <citation type="journal article" date="2017" name="Nat. Ecol. Evol.">
        <title>Scallop genome provides insights into evolution of bilaterian karyotype and development.</title>
        <authorList>
            <person name="Wang S."/>
            <person name="Zhang J."/>
            <person name="Jiao W."/>
            <person name="Li J."/>
            <person name="Xun X."/>
            <person name="Sun Y."/>
            <person name="Guo X."/>
            <person name="Huan P."/>
            <person name="Dong B."/>
            <person name="Zhang L."/>
            <person name="Hu X."/>
            <person name="Sun X."/>
            <person name="Wang J."/>
            <person name="Zhao C."/>
            <person name="Wang Y."/>
            <person name="Wang D."/>
            <person name="Huang X."/>
            <person name="Wang R."/>
            <person name="Lv J."/>
            <person name="Li Y."/>
            <person name="Zhang Z."/>
            <person name="Liu B."/>
            <person name="Lu W."/>
            <person name="Hui Y."/>
            <person name="Liang J."/>
            <person name="Zhou Z."/>
            <person name="Hou R."/>
            <person name="Li X."/>
            <person name="Liu Y."/>
            <person name="Li H."/>
            <person name="Ning X."/>
            <person name="Lin Y."/>
            <person name="Zhao L."/>
            <person name="Xing Q."/>
            <person name="Dou J."/>
            <person name="Li Y."/>
            <person name="Mao J."/>
            <person name="Guo H."/>
            <person name="Dou H."/>
            <person name="Li T."/>
            <person name="Mu C."/>
            <person name="Jiang W."/>
            <person name="Fu Q."/>
            <person name="Fu X."/>
            <person name="Miao Y."/>
            <person name="Liu J."/>
            <person name="Yu Q."/>
            <person name="Li R."/>
            <person name="Liao H."/>
            <person name="Li X."/>
            <person name="Kong Y."/>
            <person name="Jiang Z."/>
            <person name="Chourrout D."/>
            <person name="Li R."/>
            <person name="Bao Z."/>
        </authorList>
    </citation>
    <scope>NUCLEOTIDE SEQUENCE [LARGE SCALE GENOMIC DNA]</scope>
    <source>
        <strain evidence="8 9">PY_sf001</strain>
    </source>
</reference>
<keyword evidence="4 6" id="KW-0472">Membrane</keyword>
<evidence type="ECO:0000313" key="9">
    <source>
        <dbReference type="Proteomes" id="UP000242188"/>
    </source>
</evidence>
<feature type="transmembrane region" description="Helical" evidence="6">
    <location>
        <begin position="479"/>
        <end position="500"/>
    </location>
</feature>
<dbReference type="PANTHER" id="PTHR23507">
    <property type="entry name" value="ZGC:174356"/>
    <property type="match status" value="1"/>
</dbReference>
<dbReference type="InterPro" id="IPR020846">
    <property type="entry name" value="MFS_dom"/>
</dbReference>
<proteinExistence type="predicted"/>
<gene>
    <name evidence="8" type="ORF">KP79_PYT10284</name>
</gene>
<dbReference type="OrthoDB" id="3026777at2759"/>
<dbReference type="GO" id="GO:0016020">
    <property type="term" value="C:membrane"/>
    <property type="evidence" value="ECO:0007669"/>
    <property type="project" value="UniProtKB-SubCell"/>
</dbReference>
<keyword evidence="2 6" id="KW-0812">Transmembrane</keyword>
<dbReference type="PROSITE" id="PS50850">
    <property type="entry name" value="MFS"/>
    <property type="match status" value="1"/>
</dbReference>
<evidence type="ECO:0000256" key="6">
    <source>
        <dbReference type="SAM" id="Phobius"/>
    </source>
</evidence>
<dbReference type="SUPFAM" id="SSF103473">
    <property type="entry name" value="MFS general substrate transporter"/>
    <property type="match status" value="1"/>
</dbReference>
<feature type="transmembrane region" description="Helical" evidence="6">
    <location>
        <begin position="145"/>
        <end position="172"/>
    </location>
</feature>
<feature type="transmembrane region" description="Helical" evidence="6">
    <location>
        <begin position="412"/>
        <end position="432"/>
    </location>
</feature>
<dbReference type="InterPro" id="IPR011701">
    <property type="entry name" value="MFS"/>
</dbReference>
<feature type="transmembrane region" description="Helical" evidence="6">
    <location>
        <begin position="20"/>
        <end position="39"/>
    </location>
</feature>
<protein>
    <submittedName>
        <fullName evidence="8">Solute carrier family 46 member 3</fullName>
    </submittedName>
</protein>
<name>A0A210Q3P2_MIZYE</name>
<evidence type="ECO:0000256" key="5">
    <source>
        <dbReference type="SAM" id="MobiDB-lite"/>
    </source>
</evidence>
<comment type="caution">
    <text evidence="8">The sequence shown here is derived from an EMBL/GenBank/DDBJ whole genome shotgun (WGS) entry which is preliminary data.</text>
</comment>
<feature type="domain" description="Major facilitator superfamily (MFS) profile" evidence="7">
    <location>
        <begin position="25"/>
        <end position="501"/>
    </location>
</feature>
<evidence type="ECO:0000259" key="7">
    <source>
        <dbReference type="PROSITE" id="PS50850"/>
    </source>
</evidence>
<accession>A0A210Q3P2</accession>
<feature type="compositionally biased region" description="Polar residues" evidence="5">
    <location>
        <begin position="269"/>
        <end position="280"/>
    </location>
</feature>
<dbReference type="PANTHER" id="PTHR23507:SF1">
    <property type="entry name" value="FI18259P1-RELATED"/>
    <property type="match status" value="1"/>
</dbReference>
<feature type="transmembrane region" description="Helical" evidence="6">
    <location>
        <begin position="317"/>
        <end position="336"/>
    </location>
</feature>
<evidence type="ECO:0000256" key="4">
    <source>
        <dbReference type="ARBA" id="ARBA00023136"/>
    </source>
</evidence>
<dbReference type="InterPro" id="IPR036259">
    <property type="entry name" value="MFS_trans_sf"/>
</dbReference>
<keyword evidence="3 6" id="KW-1133">Transmembrane helix</keyword>
<feature type="region of interest" description="Disordered" evidence="5">
    <location>
        <begin position="255"/>
        <end position="285"/>
    </location>
</feature>
<feature type="transmembrane region" description="Helical" evidence="6">
    <location>
        <begin position="184"/>
        <end position="208"/>
    </location>
</feature>
<sequence length="502" mass="55228">MEESEPLISEPSIRRRPRHLYIAVTLLLLSLAMELYGLFMTQYVYKSTADRLFPNSFTFNNRHISVCSENKTSESYRERTAVQQTTAKWDMYKSLAEAVPAVLTNSVLGSFSDRYGRRKALAANLTLTLLGIALTTIGVLCSFNIYLFVLFAAINNMAGGIYGALSIGFAYVSDISEAGKPRGLLITWLEASIGLGMTVSGLVSGYIIEQFGYFYTSLSACVILLVAVLVVVFLLPESLPNITNYTRNTTIQSYTDNSTTASTNSTYAGDSTNSTDTAASNNRTNTVDRRTNRGAIYICEAAKAAFEFYFRPSNQRFAYIMCGVIFVLACFSKLGKSRIEILYALNTPFCWSPVKIGHFTSLTVASTMFVGIAAIKLLQRFFAEEVIAIFSAISNATSCILEAFAFNDLTMFLVPLFAVLSVLAIPMMRAILSKMTPPHKQGALFAGIAVMEICVSVIANVGLKIIYIHTIQSFRGTVFLVYAAFSVLSIGLLIVSRYTVRR</sequence>
<evidence type="ECO:0000256" key="1">
    <source>
        <dbReference type="ARBA" id="ARBA00004141"/>
    </source>
</evidence>
<dbReference type="Gene3D" id="1.20.1250.20">
    <property type="entry name" value="MFS general substrate transporter like domains"/>
    <property type="match status" value="1"/>
</dbReference>
<feature type="transmembrane region" description="Helical" evidence="6">
    <location>
        <begin position="444"/>
        <end position="467"/>
    </location>
</feature>
<dbReference type="Pfam" id="PF07690">
    <property type="entry name" value="MFS_1"/>
    <property type="match status" value="1"/>
</dbReference>
<dbReference type="GO" id="GO:0022857">
    <property type="term" value="F:transmembrane transporter activity"/>
    <property type="evidence" value="ECO:0007669"/>
    <property type="project" value="InterPro"/>
</dbReference>
<dbReference type="EMBL" id="NEDP02005119">
    <property type="protein sequence ID" value="OWF43350.1"/>
    <property type="molecule type" value="Genomic_DNA"/>
</dbReference>
<organism evidence="8 9">
    <name type="scientific">Mizuhopecten yessoensis</name>
    <name type="common">Japanese scallop</name>
    <name type="synonym">Patinopecten yessoensis</name>
    <dbReference type="NCBI Taxonomy" id="6573"/>
    <lineage>
        <taxon>Eukaryota</taxon>
        <taxon>Metazoa</taxon>
        <taxon>Spiralia</taxon>
        <taxon>Lophotrochozoa</taxon>
        <taxon>Mollusca</taxon>
        <taxon>Bivalvia</taxon>
        <taxon>Autobranchia</taxon>
        <taxon>Pteriomorphia</taxon>
        <taxon>Pectinida</taxon>
        <taxon>Pectinoidea</taxon>
        <taxon>Pectinidae</taxon>
        <taxon>Mizuhopecten</taxon>
    </lineage>
</organism>
<feature type="compositionally biased region" description="Low complexity" evidence="5">
    <location>
        <begin position="255"/>
        <end position="268"/>
    </location>
</feature>